<name>A0A368JIA0_9BACT</name>
<sequence length="190" mass="21112">MPFPAYIHMKNILLLALIGSMLNCDNKKIGVPQIPNCGNFMALKNSQEWSAASTATFANRDSINVMVEECGTFRTAGEVDWLSINQLPTKPGTYRLRPIRWDDLNGTPLSAWVYTRIGDNTTGDRYNLYASNTETNEVIIDAYNPTSRQLEGHLNATFVIDPDSDSPGRSRPDTIRIRDAIFSVVVNGAI</sequence>
<evidence type="ECO:0000313" key="1">
    <source>
        <dbReference type="EMBL" id="RCR67389.1"/>
    </source>
</evidence>
<accession>A0A368JIA0</accession>
<dbReference type="AlphaFoldDB" id="A0A368JIA0"/>
<gene>
    <name evidence="1" type="ORF">DUE52_21540</name>
</gene>
<dbReference type="Proteomes" id="UP000253383">
    <property type="component" value="Unassembled WGS sequence"/>
</dbReference>
<keyword evidence="2" id="KW-1185">Reference proteome</keyword>
<proteinExistence type="predicted"/>
<protein>
    <submittedName>
        <fullName evidence="1">Uncharacterized protein</fullName>
    </submittedName>
</protein>
<organism evidence="1 2">
    <name type="scientific">Larkinella punicea</name>
    <dbReference type="NCBI Taxonomy" id="2315727"/>
    <lineage>
        <taxon>Bacteria</taxon>
        <taxon>Pseudomonadati</taxon>
        <taxon>Bacteroidota</taxon>
        <taxon>Cytophagia</taxon>
        <taxon>Cytophagales</taxon>
        <taxon>Spirosomataceae</taxon>
        <taxon>Larkinella</taxon>
    </lineage>
</organism>
<evidence type="ECO:0000313" key="2">
    <source>
        <dbReference type="Proteomes" id="UP000253383"/>
    </source>
</evidence>
<comment type="caution">
    <text evidence="1">The sequence shown here is derived from an EMBL/GenBank/DDBJ whole genome shotgun (WGS) entry which is preliminary data.</text>
</comment>
<reference evidence="1 2" key="1">
    <citation type="submission" date="2018-07" db="EMBL/GenBank/DDBJ databases">
        <title>Genome analysis of Larkinella rosea.</title>
        <authorList>
            <person name="Zhou Z."/>
            <person name="Wang G."/>
        </authorList>
    </citation>
    <scope>NUCLEOTIDE SEQUENCE [LARGE SCALE GENOMIC DNA]</scope>
    <source>
        <strain evidence="2">zzj9</strain>
    </source>
</reference>
<dbReference type="EMBL" id="QOWE01000019">
    <property type="protein sequence ID" value="RCR67389.1"/>
    <property type="molecule type" value="Genomic_DNA"/>
</dbReference>